<reference evidence="6 7" key="1">
    <citation type="submission" date="2019-10" db="EMBL/GenBank/DDBJ databases">
        <authorList>
            <person name="Wolf R A."/>
        </authorList>
    </citation>
    <scope>NUCLEOTIDE SEQUENCE [LARGE SCALE GENOMIC DNA]</scope>
    <source>
        <strain evidence="6">Collinsella_aerofaciens_AK_138A</strain>
    </source>
</reference>
<evidence type="ECO:0000256" key="2">
    <source>
        <dbReference type="ARBA" id="ARBA00023002"/>
    </source>
</evidence>
<dbReference type="InterPro" id="IPR023753">
    <property type="entry name" value="FAD/NAD-binding_dom"/>
</dbReference>
<dbReference type="EMBL" id="CABWIH010000030">
    <property type="protein sequence ID" value="VWL92647.1"/>
    <property type="molecule type" value="Genomic_DNA"/>
</dbReference>
<gene>
    <name evidence="6" type="primary">hcnB_2</name>
    <name evidence="6" type="ORF">LMKDKBCB_01412</name>
</gene>
<dbReference type="AlphaFoldDB" id="A0A5K1IUJ3"/>
<dbReference type="SUPFAM" id="SSF54862">
    <property type="entry name" value="4Fe-4S ferredoxins"/>
    <property type="match status" value="1"/>
</dbReference>
<keyword evidence="2 6" id="KW-0560">Oxidoreductase</keyword>
<proteinExistence type="predicted"/>
<dbReference type="Gene3D" id="3.50.50.60">
    <property type="entry name" value="FAD/NAD(P)-binding domain"/>
    <property type="match status" value="2"/>
</dbReference>
<dbReference type="Gene3D" id="3.30.70.20">
    <property type="match status" value="1"/>
</dbReference>
<evidence type="ECO:0000256" key="1">
    <source>
        <dbReference type="ARBA" id="ARBA00022723"/>
    </source>
</evidence>
<dbReference type="GO" id="GO:0046872">
    <property type="term" value="F:metal ion binding"/>
    <property type="evidence" value="ECO:0007669"/>
    <property type="project" value="UniProtKB-KW"/>
</dbReference>
<dbReference type="Proteomes" id="UP000330807">
    <property type="component" value="Unassembled WGS sequence"/>
</dbReference>
<evidence type="ECO:0000256" key="3">
    <source>
        <dbReference type="ARBA" id="ARBA00023004"/>
    </source>
</evidence>
<keyword evidence="1" id="KW-0479">Metal-binding</keyword>
<dbReference type="SUPFAM" id="SSF51905">
    <property type="entry name" value="FAD/NAD(P)-binding domain"/>
    <property type="match status" value="1"/>
</dbReference>
<dbReference type="Pfam" id="PF07992">
    <property type="entry name" value="Pyr_redox_2"/>
    <property type="match status" value="1"/>
</dbReference>
<organism evidence="6 7">
    <name type="scientific">Collinsella aerofaciens</name>
    <dbReference type="NCBI Taxonomy" id="74426"/>
    <lineage>
        <taxon>Bacteria</taxon>
        <taxon>Bacillati</taxon>
        <taxon>Actinomycetota</taxon>
        <taxon>Coriobacteriia</taxon>
        <taxon>Coriobacteriales</taxon>
        <taxon>Coriobacteriaceae</taxon>
        <taxon>Collinsella</taxon>
    </lineage>
</organism>
<name>A0A5K1IUJ3_9ACTN</name>
<dbReference type="PRINTS" id="PR00469">
    <property type="entry name" value="PNDRDTASEII"/>
</dbReference>
<dbReference type="InterPro" id="IPR017900">
    <property type="entry name" value="4Fe4S_Fe_S_CS"/>
</dbReference>
<evidence type="ECO:0000256" key="4">
    <source>
        <dbReference type="ARBA" id="ARBA00023014"/>
    </source>
</evidence>
<dbReference type="GO" id="GO:0051536">
    <property type="term" value="F:iron-sulfur cluster binding"/>
    <property type="evidence" value="ECO:0007669"/>
    <property type="project" value="UniProtKB-KW"/>
</dbReference>
<protein>
    <submittedName>
        <fullName evidence="6">Hydrogen cyanide synthase subunit HcnB</fullName>
        <ecNumber evidence="6">1.4.99.5</ecNumber>
    </submittedName>
</protein>
<dbReference type="InterPro" id="IPR036188">
    <property type="entry name" value="FAD/NAD-bd_sf"/>
</dbReference>
<dbReference type="InterPro" id="IPR051691">
    <property type="entry name" value="Metab_Enz_Cyan_OpOx_G3PDH"/>
</dbReference>
<keyword evidence="3" id="KW-0408">Iron</keyword>
<evidence type="ECO:0000313" key="7">
    <source>
        <dbReference type="Proteomes" id="UP000330807"/>
    </source>
</evidence>
<feature type="domain" description="4Fe-4S ferredoxin-type" evidence="5">
    <location>
        <begin position="423"/>
        <end position="452"/>
    </location>
</feature>
<keyword evidence="4" id="KW-0411">Iron-sulfur</keyword>
<dbReference type="PROSITE" id="PS00198">
    <property type="entry name" value="4FE4S_FER_1"/>
    <property type="match status" value="1"/>
</dbReference>
<dbReference type="InterPro" id="IPR017896">
    <property type="entry name" value="4Fe4S_Fe-S-bd"/>
</dbReference>
<dbReference type="EC" id="1.4.99.5" evidence="6"/>
<evidence type="ECO:0000313" key="6">
    <source>
        <dbReference type="EMBL" id="VWL92647.1"/>
    </source>
</evidence>
<evidence type="ECO:0000259" key="5">
    <source>
        <dbReference type="PROSITE" id="PS51379"/>
    </source>
</evidence>
<dbReference type="PANTHER" id="PTHR42949:SF3">
    <property type="entry name" value="ANAEROBIC GLYCEROL-3-PHOSPHATE DEHYDROGENASE SUBUNIT B"/>
    <property type="match status" value="1"/>
</dbReference>
<dbReference type="GO" id="GO:0050622">
    <property type="term" value="F:glycine dehydrogenase (cyanide-forming) activity"/>
    <property type="evidence" value="ECO:0007669"/>
    <property type="project" value="UniProtKB-EC"/>
</dbReference>
<dbReference type="RefSeq" id="WP_156063111.1">
    <property type="nucleotide sequence ID" value="NZ_CABWIH010000030.1"/>
</dbReference>
<dbReference type="PRINTS" id="PR00368">
    <property type="entry name" value="FADPNR"/>
</dbReference>
<sequence>MERHDLVVVGAGPSGLSAAIEAARRGLDVVVFDENARPGGQLFKQIHKFFGSKEHRAKVRGFRIGDELLAEADAAGVNVVLDATVIGLYEGREVVVRVGDVVRHVKGDAVLVATGAAENTLNFPGWTLPGVIGAGAAQTMMNLHGVKPGDRVLMVGSGNVGLVVSFQLLQAGCDVVALVDAAPRVGGYGVHAAKVARCGVPFYLSHTVVAAEGDDRVTGVTIGEVDAHWQVVPGTEKHFDVDTICVAVGLSPMSRLLSMAGCEMVDDPKRGGYVPVCDEKGATSVPGVYVSGDVAGIEEASSAMIEGRISGVAIAEYLGYTDAADADESEDKLEASLDTLRQGMFAPKNRGKKIETTEEGCPVSQHLLRHGYLADEELDSYPGVTHMAGVHPVIECTQNIPCNPCQDACKKGCISIGEHITSLPIVVEGSHCIDCGMCVASCPGQSIFLVNEDCGDGTATVTLPYEFYPLPQVGDYGRALSRSGKPVCDAQVVRVRSVKAFDKTALVTMSVPKEFAMTARMFKPAEETEEVACHE</sequence>
<accession>A0A5K1IUJ3</accession>
<dbReference type="PANTHER" id="PTHR42949">
    <property type="entry name" value="ANAEROBIC GLYCEROL-3-PHOSPHATE DEHYDROGENASE SUBUNIT B"/>
    <property type="match status" value="1"/>
</dbReference>
<dbReference type="PROSITE" id="PS51379">
    <property type="entry name" value="4FE4S_FER_2"/>
    <property type="match status" value="1"/>
</dbReference>